<evidence type="ECO:0000313" key="9">
    <source>
        <dbReference type="EMBL" id="KKN57196.1"/>
    </source>
</evidence>
<dbReference type="GO" id="GO:0004427">
    <property type="term" value="F:inorganic diphosphate phosphatase activity"/>
    <property type="evidence" value="ECO:0007669"/>
    <property type="project" value="UniProtKB-EC"/>
</dbReference>
<dbReference type="PANTHER" id="PTHR10286">
    <property type="entry name" value="INORGANIC PYROPHOSPHATASE"/>
    <property type="match status" value="1"/>
</dbReference>
<evidence type="ECO:0000256" key="2">
    <source>
        <dbReference type="ARBA" id="ARBA00012146"/>
    </source>
</evidence>
<reference evidence="9" key="1">
    <citation type="journal article" date="2015" name="Nature">
        <title>Complex archaea that bridge the gap between prokaryotes and eukaryotes.</title>
        <authorList>
            <person name="Spang A."/>
            <person name="Saw J.H."/>
            <person name="Jorgensen S.L."/>
            <person name="Zaremba-Niedzwiedzka K."/>
            <person name="Martijn J."/>
            <person name="Lind A.E."/>
            <person name="van Eijk R."/>
            <person name="Schleper C."/>
            <person name="Guy L."/>
            <person name="Ettema T.J."/>
        </authorList>
    </citation>
    <scope>NUCLEOTIDE SEQUENCE</scope>
</reference>
<keyword evidence="5" id="KW-0378">Hydrolase</keyword>
<comment type="catalytic activity">
    <reaction evidence="8">
        <text>diphosphate + H2O = 2 phosphate + H(+)</text>
        <dbReference type="Rhea" id="RHEA:24576"/>
        <dbReference type="ChEBI" id="CHEBI:15377"/>
        <dbReference type="ChEBI" id="CHEBI:15378"/>
        <dbReference type="ChEBI" id="CHEBI:33019"/>
        <dbReference type="ChEBI" id="CHEBI:43474"/>
        <dbReference type="EC" id="3.6.1.1"/>
    </reaction>
</comment>
<proteinExistence type="inferred from homology"/>
<sequence>MNLWKDIPPGDNPPVILNAVIEVISGSRDKYEYKHEWEAFVLDRIIPSSVIFPVEYGFVPQTWSDDDDPLDIMILSYEPLEVGCIVKVRVIGALIIEDEHGDDPKILSVLVNDARFSGYNDIQDIHKHRLKEIQEFYETYKRLEPHKWVKFKEWKSAKDAKEIVDYSINQFKNM</sequence>
<evidence type="ECO:0000256" key="8">
    <source>
        <dbReference type="ARBA" id="ARBA00047820"/>
    </source>
</evidence>
<evidence type="ECO:0000256" key="6">
    <source>
        <dbReference type="ARBA" id="ARBA00022842"/>
    </source>
</evidence>
<organism evidence="9">
    <name type="scientific">marine sediment metagenome</name>
    <dbReference type="NCBI Taxonomy" id="412755"/>
    <lineage>
        <taxon>unclassified sequences</taxon>
        <taxon>metagenomes</taxon>
        <taxon>ecological metagenomes</taxon>
    </lineage>
</organism>
<evidence type="ECO:0000256" key="1">
    <source>
        <dbReference type="ARBA" id="ARBA00001946"/>
    </source>
</evidence>
<dbReference type="InterPro" id="IPR008162">
    <property type="entry name" value="Pyrophosphatase"/>
</dbReference>
<dbReference type="Gene3D" id="3.90.80.10">
    <property type="entry name" value="Inorganic pyrophosphatase"/>
    <property type="match status" value="1"/>
</dbReference>
<dbReference type="FunFam" id="3.90.80.10:FF:000003">
    <property type="entry name" value="Inorganic pyrophosphatase"/>
    <property type="match status" value="1"/>
</dbReference>
<name>A0A0F9U7E4_9ZZZZ</name>
<evidence type="ECO:0000256" key="7">
    <source>
        <dbReference type="ARBA" id="ARBA00040300"/>
    </source>
</evidence>
<protein>
    <recommendedName>
        <fullName evidence="7">Inorganic pyrophosphatase</fullName>
        <ecNumber evidence="2">3.6.1.1</ecNumber>
    </recommendedName>
</protein>
<comment type="caution">
    <text evidence="9">The sequence shown here is derived from an EMBL/GenBank/DDBJ whole genome shotgun (WGS) entry which is preliminary data.</text>
</comment>
<dbReference type="GO" id="GO:0005737">
    <property type="term" value="C:cytoplasm"/>
    <property type="evidence" value="ECO:0007669"/>
    <property type="project" value="InterPro"/>
</dbReference>
<dbReference type="SUPFAM" id="SSF50324">
    <property type="entry name" value="Inorganic pyrophosphatase"/>
    <property type="match status" value="1"/>
</dbReference>
<dbReference type="PROSITE" id="PS00387">
    <property type="entry name" value="PPASE"/>
    <property type="match status" value="1"/>
</dbReference>
<dbReference type="EMBL" id="LAZR01000815">
    <property type="protein sequence ID" value="KKN57196.1"/>
    <property type="molecule type" value="Genomic_DNA"/>
</dbReference>
<dbReference type="CDD" id="cd00412">
    <property type="entry name" value="pyrophosphatase"/>
    <property type="match status" value="1"/>
</dbReference>
<evidence type="ECO:0000256" key="4">
    <source>
        <dbReference type="ARBA" id="ARBA00022723"/>
    </source>
</evidence>
<keyword evidence="3" id="KW-0963">Cytoplasm</keyword>
<keyword evidence="4" id="KW-0479">Metal-binding</keyword>
<dbReference type="InterPro" id="IPR036649">
    <property type="entry name" value="Pyrophosphatase_sf"/>
</dbReference>
<dbReference type="EC" id="3.6.1.1" evidence="2"/>
<gene>
    <name evidence="9" type="ORF">LCGC14_0564750</name>
</gene>
<evidence type="ECO:0000256" key="5">
    <source>
        <dbReference type="ARBA" id="ARBA00022801"/>
    </source>
</evidence>
<evidence type="ECO:0000256" key="3">
    <source>
        <dbReference type="ARBA" id="ARBA00022490"/>
    </source>
</evidence>
<dbReference type="GO" id="GO:0006796">
    <property type="term" value="P:phosphate-containing compound metabolic process"/>
    <property type="evidence" value="ECO:0007669"/>
    <property type="project" value="InterPro"/>
</dbReference>
<dbReference type="HAMAP" id="MF_00209">
    <property type="entry name" value="Inorganic_PPase"/>
    <property type="match status" value="1"/>
</dbReference>
<accession>A0A0F9U7E4</accession>
<dbReference type="AlphaFoldDB" id="A0A0F9U7E4"/>
<dbReference type="GO" id="GO:0000287">
    <property type="term" value="F:magnesium ion binding"/>
    <property type="evidence" value="ECO:0007669"/>
    <property type="project" value="InterPro"/>
</dbReference>
<keyword evidence="6" id="KW-0460">Magnesium</keyword>
<comment type="cofactor">
    <cofactor evidence="1">
        <name>Mg(2+)</name>
        <dbReference type="ChEBI" id="CHEBI:18420"/>
    </cofactor>
</comment>
<dbReference type="Pfam" id="PF00719">
    <property type="entry name" value="Pyrophosphatase"/>
    <property type="match status" value="1"/>
</dbReference>